<organism evidence="2 3">
    <name type="scientific">Achromobacter spanius</name>
    <dbReference type="NCBI Taxonomy" id="217203"/>
    <lineage>
        <taxon>Bacteria</taxon>
        <taxon>Pseudomonadati</taxon>
        <taxon>Pseudomonadota</taxon>
        <taxon>Betaproteobacteria</taxon>
        <taxon>Burkholderiales</taxon>
        <taxon>Alcaligenaceae</taxon>
        <taxon>Achromobacter</taxon>
    </lineage>
</organism>
<name>A0A2S5GTR3_9BURK</name>
<dbReference type="PRINTS" id="PR00813">
    <property type="entry name" value="BCTERIALGSPG"/>
</dbReference>
<evidence type="ECO:0000313" key="3">
    <source>
        <dbReference type="Proteomes" id="UP000239990"/>
    </source>
</evidence>
<dbReference type="Proteomes" id="UP000239990">
    <property type="component" value="Unassembled WGS sequence"/>
</dbReference>
<dbReference type="AlphaFoldDB" id="A0A2S5GTR3"/>
<dbReference type="GO" id="GO:0015627">
    <property type="term" value="C:type II protein secretion system complex"/>
    <property type="evidence" value="ECO:0007669"/>
    <property type="project" value="InterPro"/>
</dbReference>
<evidence type="ECO:0000256" key="1">
    <source>
        <dbReference type="ARBA" id="ARBA00022481"/>
    </source>
</evidence>
<sequence length="158" mass="17939">MRKQSGFTLIEMMAAMTLLALLLSVALPFSALVKQRAQERELRQSLHTLRNAIDAYYQASREGKVDKPLDRSGYPPDLESLVKGVQNKTDPNGGMLYFLRRLPKDPMCENCENRSAADTWDTRSYDSSVDAFSSGRDVFDVRSKSQRRGLNGVPYKEW</sequence>
<reference evidence="2 3" key="1">
    <citation type="submission" date="2018-02" db="EMBL/GenBank/DDBJ databases">
        <title>Draft Genome of Achromobacter spanius stain 6.</title>
        <authorList>
            <person name="Gunasekera T.S."/>
            <person name="Radwan O."/>
            <person name="Ruiz O.N."/>
        </authorList>
    </citation>
    <scope>NUCLEOTIDE SEQUENCE [LARGE SCALE GENOMIC DNA]</scope>
    <source>
        <strain evidence="2 3">6</strain>
    </source>
</reference>
<evidence type="ECO:0000313" key="2">
    <source>
        <dbReference type="EMBL" id="PPA76233.1"/>
    </source>
</evidence>
<proteinExistence type="predicted"/>
<dbReference type="InterPro" id="IPR012902">
    <property type="entry name" value="N_methyl_site"/>
</dbReference>
<gene>
    <name evidence="2" type="ORF">C4E15_11230</name>
</gene>
<dbReference type="InterPro" id="IPR000983">
    <property type="entry name" value="Bac_GSPG_pilin"/>
</dbReference>
<dbReference type="PROSITE" id="PS00409">
    <property type="entry name" value="PROKAR_NTER_METHYL"/>
    <property type="match status" value="1"/>
</dbReference>
<dbReference type="OrthoDB" id="9790526at2"/>
<dbReference type="Gene3D" id="3.30.700.10">
    <property type="entry name" value="Glycoprotein, Type 4 Pilin"/>
    <property type="match status" value="1"/>
</dbReference>
<keyword evidence="1" id="KW-0488">Methylation</keyword>
<dbReference type="GO" id="GO:0015628">
    <property type="term" value="P:protein secretion by the type II secretion system"/>
    <property type="evidence" value="ECO:0007669"/>
    <property type="project" value="InterPro"/>
</dbReference>
<dbReference type="InterPro" id="IPR045584">
    <property type="entry name" value="Pilin-like"/>
</dbReference>
<accession>A0A2S5GTR3</accession>
<dbReference type="EMBL" id="PREU01000004">
    <property type="protein sequence ID" value="PPA76233.1"/>
    <property type="molecule type" value="Genomic_DNA"/>
</dbReference>
<dbReference type="NCBIfam" id="TIGR02532">
    <property type="entry name" value="IV_pilin_GFxxxE"/>
    <property type="match status" value="1"/>
</dbReference>
<dbReference type="RefSeq" id="WP_104143582.1">
    <property type="nucleotide sequence ID" value="NZ_PREU01000004.1"/>
</dbReference>
<dbReference type="Pfam" id="PF07963">
    <property type="entry name" value="N_methyl"/>
    <property type="match status" value="1"/>
</dbReference>
<protein>
    <submittedName>
        <fullName evidence="2">General secretion pathway protein GspG</fullName>
    </submittedName>
</protein>
<comment type="caution">
    <text evidence="2">The sequence shown here is derived from an EMBL/GenBank/DDBJ whole genome shotgun (WGS) entry which is preliminary data.</text>
</comment>
<dbReference type="SUPFAM" id="SSF54523">
    <property type="entry name" value="Pili subunits"/>
    <property type="match status" value="1"/>
</dbReference>